<dbReference type="Pfam" id="PF00672">
    <property type="entry name" value="HAMP"/>
    <property type="match status" value="1"/>
</dbReference>
<comment type="catalytic activity">
    <reaction evidence="1">
        <text>ATP + protein L-histidine = ADP + protein N-phospho-L-histidine.</text>
        <dbReference type="EC" id="2.7.13.3"/>
    </reaction>
</comment>
<dbReference type="PANTHER" id="PTHR34220">
    <property type="entry name" value="SENSOR HISTIDINE KINASE YPDA"/>
    <property type="match status" value="1"/>
</dbReference>
<evidence type="ECO:0000256" key="5">
    <source>
        <dbReference type="ARBA" id="ARBA00022679"/>
    </source>
</evidence>
<dbReference type="Gene3D" id="6.10.340.10">
    <property type="match status" value="1"/>
</dbReference>
<evidence type="ECO:0000259" key="10">
    <source>
        <dbReference type="PROSITE" id="PS50109"/>
    </source>
</evidence>
<dbReference type="RefSeq" id="WP_268116380.1">
    <property type="nucleotide sequence ID" value="NZ_CP113524.1"/>
</dbReference>
<evidence type="ECO:0000256" key="4">
    <source>
        <dbReference type="ARBA" id="ARBA00022553"/>
    </source>
</evidence>
<dbReference type="Gene3D" id="3.30.565.10">
    <property type="entry name" value="Histidine kinase-like ATPase, C-terminal domain"/>
    <property type="match status" value="1"/>
</dbReference>
<feature type="domain" description="Histidine kinase" evidence="10">
    <location>
        <begin position="389"/>
        <end position="492"/>
    </location>
</feature>
<evidence type="ECO:0000256" key="3">
    <source>
        <dbReference type="ARBA" id="ARBA00012438"/>
    </source>
</evidence>
<sequence>MGKRLLALWYQMTLKKKLYVIIGSVGMIMGASIFINLKVVYIFVDGARVIMDDNLACYKFQESMEKEREQFARLLSNNTSDNRSAYQLACRETKIHLDGLPYDYDKIGEARFGVTWNIINGYETYEKQREKVVSMSSGDDNYIKELYKVYNMQKYLEIYANRLTKIVLMAGNDYYEVQISALKRMPYLLVMISLTAFVVLVILLRFITGSIVKAVVQLANVSGRIEKNDFSSPDVHWDGTDEIGQLVNAFNKMKSSTENYVIATEEKRQVEEKLYRHELERAELEKRFSMAQLQLIKSQLNPHFLFNTLNMMTRMAQMEEAPVTEEMLVAVGNLLRYSLRTSNAFEPLEQELKVVRDYMYIQQMRFKDRFQWNINCDSALYQEEVPVFLLQPLVENGVIHGISEKEMGGAIQIDIKKSGENLWISVSDTGKGMDPEKLNAIRNAMETKGTGLGIGLGNIYRRISAYYEYGKVTIHSTENKGTVVEIEFGGKKGYTGNATVDDSGR</sequence>
<dbReference type="SUPFAM" id="SSF55874">
    <property type="entry name" value="ATPase domain of HSP90 chaperone/DNA topoisomerase II/histidine kinase"/>
    <property type="match status" value="1"/>
</dbReference>
<organism evidence="12 13">
    <name type="scientific">Lacrimispora xylanolytica</name>
    <dbReference type="NCBI Taxonomy" id="29375"/>
    <lineage>
        <taxon>Bacteria</taxon>
        <taxon>Bacillati</taxon>
        <taxon>Bacillota</taxon>
        <taxon>Clostridia</taxon>
        <taxon>Lachnospirales</taxon>
        <taxon>Lachnospiraceae</taxon>
        <taxon>Lacrimispora</taxon>
    </lineage>
</organism>
<dbReference type="PANTHER" id="PTHR34220:SF7">
    <property type="entry name" value="SENSOR HISTIDINE KINASE YPDA"/>
    <property type="match status" value="1"/>
</dbReference>
<dbReference type="InterPro" id="IPR003660">
    <property type="entry name" value="HAMP_dom"/>
</dbReference>
<dbReference type="Proteomes" id="UP001163115">
    <property type="component" value="Chromosome"/>
</dbReference>
<evidence type="ECO:0000313" key="13">
    <source>
        <dbReference type="Proteomes" id="UP001163115"/>
    </source>
</evidence>
<accession>A0ABY7AG67</accession>
<keyword evidence="9" id="KW-0812">Transmembrane</keyword>
<reference evidence="12" key="1">
    <citation type="submission" date="2022-11" db="EMBL/GenBank/DDBJ databases">
        <title>Lacrimispora xylanolytica sy1, complete genome.</title>
        <authorList>
            <person name="Choi S."/>
        </authorList>
    </citation>
    <scope>NUCLEOTIDE SEQUENCE</scope>
    <source>
        <strain evidence="12">Sy1</strain>
    </source>
</reference>
<keyword evidence="6 12" id="KW-0418">Kinase</keyword>
<keyword evidence="7" id="KW-0902">Two-component regulatory system</keyword>
<dbReference type="GO" id="GO:0016301">
    <property type="term" value="F:kinase activity"/>
    <property type="evidence" value="ECO:0007669"/>
    <property type="project" value="UniProtKB-KW"/>
</dbReference>
<evidence type="ECO:0000256" key="7">
    <source>
        <dbReference type="ARBA" id="ARBA00023012"/>
    </source>
</evidence>
<evidence type="ECO:0000256" key="8">
    <source>
        <dbReference type="SAM" id="Coils"/>
    </source>
</evidence>
<comment type="subcellular location">
    <subcellularLocation>
        <location evidence="2">Membrane</location>
    </subcellularLocation>
</comment>
<name>A0ABY7AG67_9FIRM</name>
<feature type="domain" description="HAMP" evidence="11">
    <location>
        <begin position="209"/>
        <end position="262"/>
    </location>
</feature>
<keyword evidence="4" id="KW-0597">Phosphoprotein</keyword>
<dbReference type="SUPFAM" id="SSF158472">
    <property type="entry name" value="HAMP domain-like"/>
    <property type="match status" value="1"/>
</dbReference>
<keyword evidence="13" id="KW-1185">Reference proteome</keyword>
<gene>
    <name evidence="12" type="ORF">OW255_08845</name>
</gene>
<keyword evidence="9" id="KW-0472">Membrane</keyword>
<evidence type="ECO:0000256" key="1">
    <source>
        <dbReference type="ARBA" id="ARBA00000085"/>
    </source>
</evidence>
<dbReference type="InterPro" id="IPR005467">
    <property type="entry name" value="His_kinase_dom"/>
</dbReference>
<dbReference type="PROSITE" id="PS50885">
    <property type="entry name" value="HAMP"/>
    <property type="match status" value="1"/>
</dbReference>
<proteinExistence type="predicted"/>
<dbReference type="PROSITE" id="PS50109">
    <property type="entry name" value="HIS_KIN"/>
    <property type="match status" value="1"/>
</dbReference>
<keyword evidence="5" id="KW-0808">Transferase</keyword>
<feature type="transmembrane region" description="Helical" evidence="9">
    <location>
        <begin position="187"/>
        <end position="207"/>
    </location>
</feature>
<evidence type="ECO:0000256" key="6">
    <source>
        <dbReference type="ARBA" id="ARBA00022777"/>
    </source>
</evidence>
<feature type="transmembrane region" description="Helical" evidence="9">
    <location>
        <begin position="20"/>
        <end position="44"/>
    </location>
</feature>
<evidence type="ECO:0000256" key="2">
    <source>
        <dbReference type="ARBA" id="ARBA00004370"/>
    </source>
</evidence>
<dbReference type="CDD" id="cd06225">
    <property type="entry name" value="HAMP"/>
    <property type="match status" value="1"/>
</dbReference>
<dbReference type="InterPro" id="IPR050640">
    <property type="entry name" value="Bact_2-comp_sensor_kinase"/>
</dbReference>
<evidence type="ECO:0000313" key="12">
    <source>
        <dbReference type="EMBL" id="WAJ25601.1"/>
    </source>
</evidence>
<dbReference type="EMBL" id="CP113524">
    <property type="protein sequence ID" value="WAJ25601.1"/>
    <property type="molecule type" value="Genomic_DNA"/>
</dbReference>
<dbReference type="EC" id="2.7.13.3" evidence="3"/>
<dbReference type="Pfam" id="PF02518">
    <property type="entry name" value="HATPase_c"/>
    <property type="match status" value="1"/>
</dbReference>
<dbReference type="SMART" id="SM00304">
    <property type="entry name" value="HAMP"/>
    <property type="match status" value="1"/>
</dbReference>
<keyword evidence="9" id="KW-1133">Transmembrane helix</keyword>
<dbReference type="InterPro" id="IPR010559">
    <property type="entry name" value="Sig_transdc_His_kin_internal"/>
</dbReference>
<dbReference type="Pfam" id="PF06580">
    <property type="entry name" value="His_kinase"/>
    <property type="match status" value="1"/>
</dbReference>
<dbReference type="InterPro" id="IPR036890">
    <property type="entry name" value="HATPase_C_sf"/>
</dbReference>
<feature type="coiled-coil region" evidence="8">
    <location>
        <begin position="253"/>
        <end position="287"/>
    </location>
</feature>
<protein>
    <recommendedName>
        <fullName evidence="3">histidine kinase</fullName>
        <ecNumber evidence="3">2.7.13.3</ecNumber>
    </recommendedName>
</protein>
<keyword evidence="8" id="KW-0175">Coiled coil</keyword>
<evidence type="ECO:0000259" key="11">
    <source>
        <dbReference type="PROSITE" id="PS50885"/>
    </source>
</evidence>
<dbReference type="InterPro" id="IPR003594">
    <property type="entry name" value="HATPase_dom"/>
</dbReference>
<evidence type="ECO:0000256" key="9">
    <source>
        <dbReference type="SAM" id="Phobius"/>
    </source>
</evidence>